<reference evidence="2" key="1">
    <citation type="submission" date="2017-09" db="EMBL/GenBank/DDBJ databases">
        <title>Depth-based differentiation of microbial function through sediment-hosted aquifers and enrichment of novel symbionts in the deep terrestrial subsurface.</title>
        <authorList>
            <person name="Probst A.J."/>
            <person name="Ladd B."/>
            <person name="Jarett J.K."/>
            <person name="Geller-Mcgrath D.E."/>
            <person name="Sieber C.M.K."/>
            <person name="Emerson J.B."/>
            <person name="Anantharaman K."/>
            <person name="Thomas B.C."/>
            <person name="Malmstrom R."/>
            <person name="Stieglmeier M."/>
            <person name="Klingl A."/>
            <person name="Woyke T."/>
            <person name="Ryan C.M."/>
            <person name="Banfield J.F."/>
        </authorList>
    </citation>
    <scope>NUCLEOTIDE SEQUENCE [LARGE SCALE GENOMIC DNA]</scope>
</reference>
<dbReference type="AlphaFoldDB" id="A0A2H0TDD0"/>
<accession>A0A2H0TDD0</accession>
<dbReference type="EMBL" id="PFCO01000005">
    <property type="protein sequence ID" value="PIR69569.1"/>
    <property type="molecule type" value="Genomic_DNA"/>
</dbReference>
<dbReference type="Proteomes" id="UP000231503">
    <property type="component" value="Unassembled WGS sequence"/>
</dbReference>
<protein>
    <submittedName>
        <fullName evidence="1">Uncharacterized protein</fullName>
    </submittedName>
</protein>
<organism evidence="1 2">
    <name type="scientific">Candidatus Niyogibacteria bacterium CG10_big_fil_rev_8_21_14_0_10_46_36</name>
    <dbReference type="NCBI Taxonomy" id="1974726"/>
    <lineage>
        <taxon>Bacteria</taxon>
        <taxon>Candidatus Niyogiibacteriota</taxon>
    </lineage>
</organism>
<gene>
    <name evidence="1" type="ORF">COU47_02330</name>
</gene>
<proteinExistence type="predicted"/>
<comment type="caution">
    <text evidence="1">The sequence shown here is derived from an EMBL/GenBank/DDBJ whole genome shotgun (WGS) entry which is preliminary data.</text>
</comment>
<evidence type="ECO:0000313" key="1">
    <source>
        <dbReference type="EMBL" id="PIR69569.1"/>
    </source>
</evidence>
<name>A0A2H0TDD0_9BACT</name>
<evidence type="ECO:0000313" key="2">
    <source>
        <dbReference type="Proteomes" id="UP000231503"/>
    </source>
</evidence>
<sequence length="122" mass="13449">MKRLIALLMVLFIAVAVFPVVGQAGDDFGVIAYRPKEKVVVSAGCQPIEGMYGEIRGHCYERAIYPHTRNTYSGNIYRNGYGSYGGNYGRSKTDKILETIFVGGQMISGGAATAQEIYDIWR</sequence>